<evidence type="ECO:0000313" key="3">
    <source>
        <dbReference type="EMBL" id="MBP3950847.1"/>
    </source>
</evidence>
<dbReference type="CDD" id="cd01949">
    <property type="entry name" value="GGDEF"/>
    <property type="match status" value="1"/>
</dbReference>
<evidence type="ECO:0000313" key="4">
    <source>
        <dbReference type="Proteomes" id="UP000678228"/>
    </source>
</evidence>
<accession>A0A941ANX6</accession>
<sequence>MPIVLKNGMIFGTLCVLKQETFPFSSDDIETITNMASFLGYLIDLEYTSIHDVATGLYNNAFTSTYIGELVKEERSSFSVIYFDLDQFKYINDTLGYSVGNQLLATIGEHIKKEIGEDGVIARYGGDEFVLVLPFERASKNLEISLASLMNRFTKPFHVNGQALFTKASIGISFYPDDGSDFNDLIKHAEIAMYEAKANGRNNYQYFNQNMNVEVNRKCALTNDLSRAVEDKALEVYYQPQFNMQKKFIGMEALVRWNDPINGPIPPAEFIPMAEENGLILEIGQFVLETACRDVKELMNRGITDVKVAVNLSVRQFEENHLVEKVKKILEVTNLAPSMLTLEITENIAILDIADTISILEQMKSLGVQIAIDDFGTGYSSLSYLRTLPMDSVKLDRSFTTDLTADKKQATIVGAVIMMAHALELQVVGEGIETNEQMRFLEELGCDEFQGFLLGRPMPFADILELANQQ</sequence>
<protein>
    <submittedName>
        <fullName evidence="3">EAL domain-containing protein</fullName>
    </submittedName>
</protein>
<dbReference type="SUPFAM" id="SSF141868">
    <property type="entry name" value="EAL domain-like"/>
    <property type="match status" value="1"/>
</dbReference>
<dbReference type="InterPro" id="IPR035919">
    <property type="entry name" value="EAL_sf"/>
</dbReference>
<dbReference type="InterPro" id="IPR052155">
    <property type="entry name" value="Biofilm_reg_signaling"/>
</dbReference>
<name>A0A941ANX6_9BACI</name>
<evidence type="ECO:0000259" key="1">
    <source>
        <dbReference type="PROSITE" id="PS50883"/>
    </source>
</evidence>
<keyword evidence="4" id="KW-1185">Reference proteome</keyword>
<dbReference type="SUPFAM" id="SSF55073">
    <property type="entry name" value="Nucleotide cyclase"/>
    <property type="match status" value="1"/>
</dbReference>
<dbReference type="NCBIfam" id="TIGR00254">
    <property type="entry name" value="GGDEF"/>
    <property type="match status" value="1"/>
</dbReference>
<feature type="domain" description="EAL" evidence="1">
    <location>
        <begin position="218"/>
        <end position="470"/>
    </location>
</feature>
<dbReference type="Gene3D" id="3.30.70.270">
    <property type="match status" value="1"/>
</dbReference>
<evidence type="ECO:0000259" key="2">
    <source>
        <dbReference type="PROSITE" id="PS50887"/>
    </source>
</evidence>
<dbReference type="Proteomes" id="UP000678228">
    <property type="component" value="Unassembled WGS sequence"/>
</dbReference>
<organism evidence="3 4">
    <name type="scientific">Halalkalibacter suaedae</name>
    <dbReference type="NCBI Taxonomy" id="2822140"/>
    <lineage>
        <taxon>Bacteria</taxon>
        <taxon>Bacillati</taxon>
        <taxon>Bacillota</taxon>
        <taxon>Bacilli</taxon>
        <taxon>Bacillales</taxon>
        <taxon>Bacillaceae</taxon>
        <taxon>Halalkalibacter</taxon>
    </lineage>
</organism>
<dbReference type="FunFam" id="3.20.20.450:FF:000001">
    <property type="entry name" value="Cyclic di-GMP phosphodiesterase yahA"/>
    <property type="match status" value="1"/>
</dbReference>
<dbReference type="SMART" id="SM00267">
    <property type="entry name" value="GGDEF"/>
    <property type="match status" value="1"/>
</dbReference>
<reference evidence="3" key="1">
    <citation type="submission" date="2021-03" db="EMBL/GenBank/DDBJ databases">
        <title>Bacillus suaedae sp. nov., isolated from Suaeda aralocaspica.</title>
        <authorList>
            <person name="Lei R.F.R."/>
        </authorList>
    </citation>
    <scope>NUCLEOTIDE SEQUENCE</scope>
    <source>
        <strain evidence="3">YZJH907-2</strain>
    </source>
</reference>
<gene>
    <name evidence="3" type="ORF">J7W16_06835</name>
</gene>
<proteinExistence type="predicted"/>
<dbReference type="CDD" id="cd01948">
    <property type="entry name" value="EAL"/>
    <property type="match status" value="1"/>
</dbReference>
<dbReference type="PANTHER" id="PTHR44757:SF2">
    <property type="entry name" value="BIOFILM ARCHITECTURE MAINTENANCE PROTEIN MBAA"/>
    <property type="match status" value="1"/>
</dbReference>
<dbReference type="PROSITE" id="PS50883">
    <property type="entry name" value="EAL"/>
    <property type="match status" value="1"/>
</dbReference>
<dbReference type="EMBL" id="JAGKSQ010000002">
    <property type="protein sequence ID" value="MBP3950847.1"/>
    <property type="molecule type" value="Genomic_DNA"/>
</dbReference>
<dbReference type="AlphaFoldDB" id="A0A941ANX6"/>
<dbReference type="PROSITE" id="PS50887">
    <property type="entry name" value="GGDEF"/>
    <property type="match status" value="1"/>
</dbReference>
<feature type="domain" description="GGDEF" evidence="2">
    <location>
        <begin position="76"/>
        <end position="209"/>
    </location>
</feature>
<dbReference type="Gene3D" id="3.20.20.450">
    <property type="entry name" value="EAL domain"/>
    <property type="match status" value="1"/>
</dbReference>
<dbReference type="InterPro" id="IPR000160">
    <property type="entry name" value="GGDEF_dom"/>
</dbReference>
<comment type="caution">
    <text evidence="3">The sequence shown here is derived from an EMBL/GenBank/DDBJ whole genome shotgun (WGS) entry which is preliminary data.</text>
</comment>
<dbReference type="PANTHER" id="PTHR44757">
    <property type="entry name" value="DIGUANYLATE CYCLASE DGCP"/>
    <property type="match status" value="1"/>
</dbReference>
<dbReference type="Pfam" id="PF00990">
    <property type="entry name" value="GGDEF"/>
    <property type="match status" value="1"/>
</dbReference>
<dbReference type="InterPro" id="IPR001633">
    <property type="entry name" value="EAL_dom"/>
</dbReference>
<dbReference type="InterPro" id="IPR043128">
    <property type="entry name" value="Rev_trsase/Diguanyl_cyclase"/>
</dbReference>
<dbReference type="SMART" id="SM00052">
    <property type="entry name" value="EAL"/>
    <property type="match status" value="1"/>
</dbReference>
<dbReference type="InterPro" id="IPR029787">
    <property type="entry name" value="Nucleotide_cyclase"/>
</dbReference>
<dbReference type="Pfam" id="PF00563">
    <property type="entry name" value="EAL"/>
    <property type="match status" value="1"/>
</dbReference>